<keyword evidence="5" id="KW-1185">Reference proteome</keyword>
<dbReference type="InterPro" id="IPR025840">
    <property type="entry name" value="7TM_transglut"/>
</dbReference>
<gene>
    <name evidence="4" type="ordered locus">Desal_2812</name>
</gene>
<evidence type="ECO:0008006" key="6">
    <source>
        <dbReference type="Google" id="ProtNLM"/>
    </source>
</evidence>
<evidence type="ECO:0000259" key="3">
    <source>
        <dbReference type="Pfam" id="PF14402"/>
    </source>
</evidence>
<dbReference type="EMBL" id="CP001649">
    <property type="protein sequence ID" value="ACS80864.1"/>
    <property type="molecule type" value="Genomic_DNA"/>
</dbReference>
<dbReference type="AlphaFoldDB" id="C6BZZ3"/>
<dbReference type="RefSeq" id="WP_015852680.1">
    <property type="nucleotide sequence ID" value="NC_012881.1"/>
</dbReference>
<evidence type="ECO:0000256" key="1">
    <source>
        <dbReference type="SAM" id="Phobius"/>
    </source>
</evidence>
<evidence type="ECO:0000313" key="5">
    <source>
        <dbReference type="Proteomes" id="UP000002601"/>
    </source>
</evidence>
<feature type="transmembrane region" description="Helical" evidence="1">
    <location>
        <begin position="396"/>
        <end position="417"/>
    </location>
</feature>
<reference evidence="4 5" key="1">
    <citation type="submission" date="2009-06" db="EMBL/GenBank/DDBJ databases">
        <title>Complete sequence of Desulfovibrio salexigens DSM 2638.</title>
        <authorList>
            <consortium name="US DOE Joint Genome Institute"/>
            <person name="Lucas S."/>
            <person name="Copeland A."/>
            <person name="Lapidus A."/>
            <person name="Glavina del Rio T."/>
            <person name="Tice H."/>
            <person name="Bruce D."/>
            <person name="Goodwin L."/>
            <person name="Pitluck S."/>
            <person name="Munk A.C."/>
            <person name="Brettin T."/>
            <person name="Detter J.C."/>
            <person name="Han C."/>
            <person name="Tapia R."/>
            <person name="Larimer F."/>
            <person name="Land M."/>
            <person name="Hauser L."/>
            <person name="Kyrpides N."/>
            <person name="Anderson I."/>
            <person name="Wall J.D."/>
            <person name="Arkin A.P."/>
            <person name="Dehal P."/>
            <person name="Chivian D."/>
            <person name="Giles B."/>
            <person name="Hazen T.C."/>
        </authorList>
    </citation>
    <scope>NUCLEOTIDE SEQUENCE [LARGE SCALE GENOMIC DNA]</scope>
    <source>
        <strain evidence="5">ATCC 14822 / DSM 2638 / NCIMB 8403 / VKM B-1763</strain>
    </source>
</reference>
<feature type="domain" description="7 transmembrane helices usually fused to an inactive transglutaminase" evidence="3">
    <location>
        <begin position="272"/>
        <end position="517"/>
    </location>
</feature>
<dbReference type="Pfam" id="PF14400">
    <property type="entry name" value="Transglut_i_TM"/>
    <property type="match status" value="1"/>
</dbReference>
<organism evidence="4 5">
    <name type="scientific">Maridesulfovibrio salexigens (strain ATCC 14822 / DSM 2638 / NCIMB 8403 / VKM B-1763)</name>
    <name type="common">Desulfovibrio salexigens</name>
    <dbReference type="NCBI Taxonomy" id="526222"/>
    <lineage>
        <taxon>Bacteria</taxon>
        <taxon>Pseudomonadati</taxon>
        <taxon>Thermodesulfobacteriota</taxon>
        <taxon>Desulfovibrionia</taxon>
        <taxon>Desulfovibrionales</taxon>
        <taxon>Desulfovibrionaceae</taxon>
        <taxon>Maridesulfovibrio</taxon>
    </lineage>
</organism>
<accession>C6BZZ3</accession>
<feature type="transmembrane region" description="Helical" evidence="1">
    <location>
        <begin position="324"/>
        <end position="341"/>
    </location>
</feature>
<feature type="transmembrane region" description="Helical" evidence="1">
    <location>
        <begin position="485"/>
        <end position="505"/>
    </location>
</feature>
<name>C6BZZ3_MARSD</name>
<evidence type="ECO:0000259" key="2">
    <source>
        <dbReference type="Pfam" id="PF14400"/>
    </source>
</evidence>
<dbReference type="KEGG" id="dsa:Desal_2812"/>
<dbReference type="HOGENOM" id="CLU_041549_0_0_7"/>
<dbReference type="InterPro" id="IPR025838">
    <property type="entry name" value="Transglut_i_TM"/>
</dbReference>
<dbReference type="STRING" id="526222.Desal_2812"/>
<keyword evidence="1" id="KW-0812">Transmembrane</keyword>
<keyword evidence="1" id="KW-1133">Transmembrane helix</keyword>
<dbReference type="Pfam" id="PF14402">
    <property type="entry name" value="7TM_transglut"/>
    <property type="match status" value="1"/>
</dbReference>
<feature type="domain" description="Inactive transglutaminase fused to 7 transmembrane helices" evidence="2">
    <location>
        <begin position="23"/>
        <end position="197"/>
    </location>
</feature>
<sequence length="521" mass="57729">MNSIQLKILVALLLTLGLGIFSYKAFVLGFPLTPEEQTEIWNVEAHVSFEAEGSPVKATLQTLNRLPQYTVTDEYYIGDDYGLLHALQSADGTPQQTRNPDNIVAIWSRRSAKGKQDLFYSARLRPKHSNVEESWVHPTEIPKLSDPHFTEAEQVAANSLITEVGSESADIDTFVPQLMKRLMEPSSNLDAAYLLRDTENTLGVVNMAVRLLHFSGIPAQSVHGITLTTSNDAGLKHWLELYHNEKWHMFDVANRSFGTPVNFVTWWRGNAPLATVSGGSNLSVTLSAVPATVSTLGNVVDRLAISAPTILEFSLFNLPVQAQATYRVILLIPIGVLLLVFLRNVIGITTFGTFMPVLIALSFRETQLLWGLCLFSIVIILGLAVRLYLEHLKLLLVPRLACVLMVVVLLMAGISIISFKLGFPRGVSVSLFPMVILSMTIERTSVMWDELGAGKAIQQIIGSMAVAVLAYIAMSNLFIEHLIFVFPELFLVLLALTVMIGRYTGFRLMDLIRFRAFLKEG</sequence>
<evidence type="ECO:0000313" key="4">
    <source>
        <dbReference type="EMBL" id="ACS80864.1"/>
    </source>
</evidence>
<feature type="transmembrane region" description="Helical" evidence="1">
    <location>
        <begin position="461"/>
        <end position="479"/>
    </location>
</feature>
<feature type="transmembrane region" description="Helical" evidence="1">
    <location>
        <begin position="369"/>
        <end position="389"/>
    </location>
</feature>
<proteinExistence type="predicted"/>
<dbReference type="OrthoDB" id="253840at2"/>
<keyword evidence="1" id="KW-0472">Membrane</keyword>
<dbReference type="eggNOG" id="COG1305">
    <property type="taxonomic scope" value="Bacteria"/>
</dbReference>
<protein>
    <recommendedName>
        <fullName evidence="6">Inactive transglutaminase fused to 7 transmembrane helices</fullName>
    </recommendedName>
</protein>
<dbReference type="Proteomes" id="UP000002601">
    <property type="component" value="Chromosome"/>
</dbReference>